<keyword evidence="2" id="KW-1185">Reference proteome</keyword>
<sequence>MKFAYQAVDRIPKQLEPETVYHSEEFELAGLLCACGCGHRITLLVPDSHQVYCDDGFATIRPSIAVCDGPCKSHYVISAGQVEWLDAFSTEAAKSLMQKQILRHVANDAKPKSWIARLWKAALALADQIKSIFGR</sequence>
<dbReference type="OrthoDB" id="3788717at2"/>
<dbReference type="InterPro" id="IPR045384">
    <property type="entry name" value="DUF6527"/>
</dbReference>
<name>A0A512AQB9_9SPHN</name>
<gene>
    <name evidence="1" type="ORF">NSE01_37260</name>
</gene>
<accession>A0A512AQB9</accession>
<comment type="caution">
    <text evidence="1">The sequence shown here is derived from an EMBL/GenBank/DDBJ whole genome shotgun (WGS) entry which is preliminary data.</text>
</comment>
<evidence type="ECO:0000313" key="2">
    <source>
        <dbReference type="Proteomes" id="UP000321464"/>
    </source>
</evidence>
<dbReference type="RefSeq" id="WP_011608070.1">
    <property type="nucleotide sequence ID" value="NZ_BJYR01000029.1"/>
</dbReference>
<dbReference type="AlphaFoldDB" id="A0A512AQB9"/>
<dbReference type="Pfam" id="PF20137">
    <property type="entry name" value="BubE"/>
    <property type="match status" value="1"/>
</dbReference>
<protein>
    <submittedName>
        <fullName evidence="1">Uncharacterized protein</fullName>
    </submittedName>
</protein>
<evidence type="ECO:0000313" key="1">
    <source>
        <dbReference type="EMBL" id="GEO01894.1"/>
    </source>
</evidence>
<dbReference type="EMBL" id="BJYR01000029">
    <property type="protein sequence ID" value="GEO01894.1"/>
    <property type="molecule type" value="Genomic_DNA"/>
</dbReference>
<reference evidence="1 2" key="1">
    <citation type="submission" date="2019-07" db="EMBL/GenBank/DDBJ databases">
        <title>Whole genome shotgun sequence of Novosphingobium sediminis NBRC 106119.</title>
        <authorList>
            <person name="Hosoyama A."/>
            <person name="Uohara A."/>
            <person name="Ohji S."/>
            <person name="Ichikawa N."/>
        </authorList>
    </citation>
    <scope>NUCLEOTIDE SEQUENCE [LARGE SCALE GENOMIC DNA]</scope>
    <source>
        <strain evidence="1 2">NBRC 106119</strain>
    </source>
</reference>
<organism evidence="1 2">
    <name type="scientific">Novosphingobium sediminis</name>
    <dbReference type="NCBI Taxonomy" id="707214"/>
    <lineage>
        <taxon>Bacteria</taxon>
        <taxon>Pseudomonadati</taxon>
        <taxon>Pseudomonadota</taxon>
        <taxon>Alphaproteobacteria</taxon>
        <taxon>Sphingomonadales</taxon>
        <taxon>Sphingomonadaceae</taxon>
        <taxon>Novosphingobium</taxon>
    </lineage>
</organism>
<dbReference type="Proteomes" id="UP000321464">
    <property type="component" value="Unassembled WGS sequence"/>
</dbReference>
<proteinExistence type="predicted"/>